<dbReference type="PROSITE" id="PS50330">
    <property type="entry name" value="UIM"/>
    <property type="match status" value="1"/>
</dbReference>
<dbReference type="SMART" id="SM00327">
    <property type="entry name" value="VWA"/>
    <property type="match status" value="1"/>
</dbReference>
<dbReference type="SMART" id="SM00726">
    <property type="entry name" value="UIM"/>
    <property type="match status" value="2"/>
</dbReference>
<dbReference type="InterPro" id="IPR036465">
    <property type="entry name" value="vWFA_dom_sf"/>
</dbReference>
<evidence type="ECO:0000259" key="4">
    <source>
        <dbReference type="SMART" id="SM00327"/>
    </source>
</evidence>
<gene>
    <name evidence="5" type="ORF">BB560_006966</name>
</gene>
<organism evidence="5 6">
    <name type="scientific">Smittium megazygosporum</name>
    <dbReference type="NCBI Taxonomy" id="133381"/>
    <lineage>
        <taxon>Eukaryota</taxon>
        <taxon>Fungi</taxon>
        <taxon>Fungi incertae sedis</taxon>
        <taxon>Zoopagomycota</taxon>
        <taxon>Kickxellomycotina</taxon>
        <taxon>Harpellomycetes</taxon>
        <taxon>Harpellales</taxon>
        <taxon>Legeriomycetaceae</taxon>
        <taxon>Smittium</taxon>
    </lineage>
</organism>
<evidence type="ECO:0000256" key="1">
    <source>
        <dbReference type="ARBA" id="ARBA00005574"/>
    </source>
</evidence>
<feature type="compositionally biased region" description="Polar residues" evidence="3">
    <location>
        <begin position="230"/>
        <end position="254"/>
    </location>
</feature>
<dbReference type="FunFam" id="3.40.50.410:FF:000005">
    <property type="entry name" value="26S proteasome non-ATPase regulatory subunit 4"/>
    <property type="match status" value="1"/>
</dbReference>
<dbReference type="EMBL" id="MBFS01003639">
    <property type="protein sequence ID" value="PVU85611.1"/>
    <property type="molecule type" value="Genomic_DNA"/>
</dbReference>
<reference evidence="5 6" key="1">
    <citation type="journal article" date="2018" name="MBio">
        <title>Comparative Genomics Reveals the Core Gene Toolbox for the Fungus-Insect Symbiosis.</title>
        <authorList>
            <person name="Wang Y."/>
            <person name="Stata M."/>
            <person name="Wang W."/>
            <person name="Stajich J.E."/>
            <person name="White M.M."/>
            <person name="Moncalvo J.M."/>
        </authorList>
    </citation>
    <scope>NUCLEOTIDE SEQUENCE [LARGE SCALE GENOMIC DNA]</scope>
    <source>
        <strain evidence="5 6">SC-DP-2</strain>
    </source>
</reference>
<dbReference type="GO" id="GO:0008540">
    <property type="term" value="C:proteasome regulatory particle, base subcomplex"/>
    <property type="evidence" value="ECO:0007669"/>
    <property type="project" value="TreeGrafter"/>
</dbReference>
<feature type="region of interest" description="Disordered" evidence="3">
    <location>
        <begin position="273"/>
        <end position="334"/>
    </location>
</feature>
<keyword evidence="6" id="KW-1185">Reference proteome</keyword>
<keyword evidence="2" id="KW-0647">Proteasome</keyword>
<dbReference type="Gene3D" id="6.10.250.380">
    <property type="match status" value="1"/>
</dbReference>
<dbReference type="Pfam" id="PF02809">
    <property type="entry name" value="UIM"/>
    <property type="match status" value="2"/>
</dbReference>
<dbReference type="Pfam" id="PF13519">
    <property type="entry name" value="VWA_2"/>
    <property type="match status" value="1"/>
</dbReference>
<comment type="similarity">
    <text evidence="1">Belongs to the proteasome subunit S5A family.</text>
</comment>
<feature type="compositionally biased region" description="Low complexity" evidence="3">
    <location>
        <begin position="298"/>
        <end position="307"/>
    </location>
</feature>
<dbReference type="SUPFAM" id="SSF53300">
    <property type="entry name" value="vWA-like"/>
    <property type="match status" value="1"/>
</dbReference>
<dbReference type="InterPro" id="IPR027040">
    <property type="entry name" value="PSMD4"/>
</dbReference>
<dbReference type="STRING" id="133381.A0A2T9XZU8"/>
<feature type="compositionally biased region" description="Basic and acidic residues" evidence="3">
    <location>
        <begin position="312"/>
        <end position="334"/>
    </location>
</feature>
<dbReference type="PANTHER" id="PTHR10223">
    <property type="entry name" value="26S PROTEASOME NON-ATPASE REGULATORY SUBUNIT 4"/>
    <property type="match status" value="1"/>
</dbReference>
<dbReference type="InterPro" id="IPR003903">
    <property type="entry name" value="UIM_dom"/>
</dbReference>
<protein>
    <recommendedName>
        <fullName evidence="4">VWFA domain-containing protein</fullName>
    </recommendedName>
</protein>
<dbReference type="Gene3D" id="3.40.50.410">
    <property type="entry name" value="von Willebrand factor, type A domain"/>
    <property type="match status" value="1"/>
</dbReference>
<feature type="domain" description="VWFA" evidence="4">
    <location>
        <begin position="5"/>
        <end position="176"/>
    </location>
</feature>
<accession>A0A2T9XZU8</accession>
<evidence type="ECO:0000313" key="6">
    <source>
        <dbReference type="Proteomes" id="UP000245609"/>
    </source>
</evidence>
<dbReference type="AlphaFoldDB" id="A0A2T9XZU8"/>
<evidence type="ECO:0000256" key="3">
    <source>
        <dbReference type="SAM" id="MobiDB-lite"/>
    </source>
</evidence>
<dbReference type="Gene3D" id="6.10.140.100">
    <property type="match status" value="1"/>
</dbReference>
<feature type="compositionally biased region" description="Polar residues" evidence="3">
    <location>
        <begin position="279"/>
        <end position="297"/>
    </location>
</feature>
<dbReference type="GO" id="GO:0043161">
    <property type="term" value="P:proteasome-mediated ubiquitin-dependent protein catabolic process"/>
    <property type="evidence" value="ECO:0007669"/>
    <property type="project" value="TreeGrafter"/>
</dbReference>
<sequence>MVLEATVLIVDNSEWNRNGDFTPNRFQAQIDAIHYLFKLKTQNNPENTVSVLSSAGDSPHVLVTLTNDSGIFLKGIHELKIEGKNNFITSIQIAQLILKHRANKNQRQRIMIFTGSPVTEDEKILTKLAKKLKKNNVSVDVIDICEVPENEYKLREFVTTIDATGGSNKLLSESLRGMIMQSESGGAGGEGNFDDEMGFGIDPNLDPELALALRMSLEEELARQRAAEGSNAQQSSAQPHAGEGTSNPSNSNDVQMDEFDEEEQIRRAIELSLMDNDNDNSQSKAQEPSAENNQEIMSSLLGSLSGVDVDDPQLKKALEDLKNNEDNKDDNNKQ</sequence>
<dbReference type="GO" id="GO:0005634">
    <property type="term" value="C:nucleus"/>
    <property type="evidence" value="ECO:0007669"/>
    <property type="project" value="TreeGrafter"/>
</dbReference>
<dbReference type="Proteomes" id="UP000245609">
    <property type="component" value="Unassembled WGS sequence"/>
</dbReference>
<comment type="caution">
    <text evidence="5">The sequence shown here is derived from an EMBL/GenBank/DDBJ whole genome shotgun (WGS) entry which is preliminary data.</text>
</comment>
<evidence type="ECO:0000313" key="5">
    <source>
        <dbReference type="EMBL" id="PVU85611.1"/>
    </source>
</evidence>
<proteinExistence type="inferred from homology"/>
<name>A0A2T9XZU8_9FUNG</name>
<dbReference type="GO" id="GO:0005829">
    <property type="term" value="C:cytosol"/>
    <property type="evidence" value="ECO:0007669"/>
    <property type="project" value="TreeGrafter"/>
</dbReference>
<dbReference type="OrthoDB" id="1731724at2759"/>
<evidence type="ECO:0000256" key="2">
    <source>
        <dbReference type="ARBA" id="ARBA00022942"/>
    </source>
</evidence>
<dbReference type="PANTHER" id="PTHR10223:SF0">
    <property type="entry name" value="26S PROTEASOME NON-ATPASE REGULATORY SUBUNIT 4"/>
    <property type="match status" value="1"/>
</dbReference>
<feature type="region of interest" description="Disordered" evidence="3">
    <location>
        <begin position="222"/>
        <end position="254"/>
    </location>
</feature>
<dbReference type="GO" id="GO:0036435">
    <property type="term" value="F:K48-linked polyubiquitin modification-dependent protein binding"/>
    <property type="evidence" value="ECO:0007669"/>
    <property type="project" value="UniProtKB-ARBA"/>
</dbReference>
<dbReference type="InterPro" id="IPR002035">
    <property type="entry name" value="VWF_A"/>
</dbReference>